<accession>A0ACC0Y1G5</accession>
<gene>
    <name evidence="1" type="ORF">Pint_35553</name>
</gene>
<comment type="caution">
    <text evidence="1">The sequence shown here is derived from an EMBL/GenBank/DDBJ whole genome shotgun (WGS) entry which is preliminary data.</text>
</comment>
<evidence type="ECO:0000313" key="1">
    <source>
        <dbReference type="EMBL" id="KAJ0027973.1"/>
    </source>
</evidence>
<organism evidence="1 2">
    <name type="scientific">Pistacia integerrima</name>
    <dbReference type="NCBI Taxonomy" id="434235"/>
    <lineage>
        <taxon>Eukaryota</taxon>
        <taxon>Viridiplantae</taxon>
        <taxon>Streptophyta</taxon>
        <taxon>Embryophyta</taxon>
        <taxon>Tracheophyta</taxon>
        <taxon>Spermatophyta</taxon>
        <taxon>Magnoliopsida</taxon>
        <taxon>eudicotyledons</taxon>
        <taxon>Gunneridae</taxon>
        <taxon>Pentapetalae</taxon>
        <taxon>rosids</taxon>
        <taxon>malvids</taxon>
        <taxon>Sapindales</taxon>
        <taxon>Anacardiaceae</taxon>
        <taxon>Pistacia</taxon>
    </lineage>
</organism>
<name>A0ACC0Y1G5_9ROSI</name>
<evidence type="ECO:0000313" key="2">
    <source>
        <dbReference type="Proteomes" id="UP001163603"/>
    </source>
</evidence>
<sequence length="359" mass="40776">MFRRTHGGDDESLTVLPMERFAPRFYIAAATDNMSLQNARVFEDSLVHKSGVKGSSAQFMQIYRSREVGQSYITSIWTTLLAIAHALWLMIRIRPQGIKAEVMVLRVPHFTLSSLPAGHENRWSSVFYVESIAKVKRLSLSGLLLYKLRIADQFFVQWPQLQRKYPRARYVGCLIYCNCSIVDSQVKLYTSYTSEIQKPLVTPLIFIQTMQPPSRHSSFFSSVKQVEKRLTLEHQTEHPSPTQPVQESNSKFKSSTEPLGSRIYLHLDQTHNNSTLQESGNSEAPQVFLSLSPKFPPSTQQSLPQINPTMTDDQESNDVDDIKILMQLLGISNHFEERKEKEEDRGGVGNCCECEGGVS</sequence>
<proteinExistence type="predicted"/>
<dbReference type="EMBL" id="CM047744">
    <property type="protein sequence ID" value="KAJ0027973.1"/>
    <property type="molecule type" value="Genomic_DNA"/>
</dbReference>
<keyword evidence="2" id="KW-1185">Reference proteome</keyword>
<protein>
    <submittedName>
        <fullName evidence="1">Uncharacterized protein</fullName>
    </submittedName>
</protein>
<dbReference type="Proteomes" id="UP001163603">
    <property type="component" value="Chromosome 9"/>
</dbReference>
<reference evidence="2" key="1">
    <citation type="journal article" date="2023" name="G3 (Bethesda)">
        <title>Genome assembly and association tests identify interacting loci associated with vigor, precocity, and sex in interspecific pistachio rootstocks.</title>
        <authorList>
            <person name="Palmer W."/>
            <person name="Jacygrad E."/>
            <person name="Sagayaradj S."/>
            <person name="Cavanaugh K."/>
            <person name="Han R."/>
            <person name="Bertier L."/>
            <person name="Beede B."/>
            <person name="Kafkas S."/>
            <person name="Golino D."/>
            <person name="Preece J."/>
            <person name="Michelmore R."/>
        </authorList>
    </citation>
    <scope>NUCLEOTIDE SEQUENCE [LARGE SCALE GENOMIC DNA]</scope>
</reference>